<evidence type="ECO:0000313" key="1">
    <source>
        <dbReference type="EMBL" id="VAW69695.1"/>
    </source>
</evidence>
<sequence>MACLFITDSINARADDLHLLMVTDESNQILPLSKDELRRLFLGMPVYRNGNKLKAAINRSDEMCYQIFLQYILGMSHKRYVHTMVSSLYRNGIKTPPIFTRADDVIDYLHEEDYSVTYIFKHNLPQFNNLNVVQEIWVSKTP</sequence>
<gene>
    <name evidence="1" type="ORF">MNBD_GAMMA10-2452</name>
</gene>
<organism evidence="1">
    <name type="scientific">hydrothermal vent metagenome</name>
    <dbReference type="NCBI Taxonomy" id="652676"/>
    <lineage>
        <taxon>unclassified sequences</taxon>
        <taxon>metagenomes</taxon>
        <taxon>ecological metagenomes</taxon>
    </lineage>
</organism>
<protein>
    <submittedName>
        <fullName evidence="1">Uncharacterized protein</fullName>
    </submittedName>
</protein>
<reference evidence="1" key="1">
    <citation type="submission" date="2018-06" db="EMBL/GenBank/DDBJ databases">
        <authorList>
            <person name="Zhirakovskaya E."/>
        </authorList>
    </citation>
    <scope>NUCLEOTIDE SEQUENCE</scope>
</reference>
<accession>A0A3B0XMI3</accession>
<proteinExistence type="predicted"/>
<name>A0A3B0XMI3_9ZZZZ</name>
<dbReference type="EMBL" id="UOFJ01000454">
    <property type="protein sequence ID" value="VAW69695.1"/>
    <property type="molecule type" value="Genomic_DNA"/>
</dbReference>
<dbReference type="AlphaFoldDB" id="A0A3B0XMI3"/>